<dbReference type="EMBL" id="ANJA01000861">
    <property type="protein sequence ID" value="ETO81406.1"/>
    <property type="molecule type" value="Genomic_DNA"/>
</dbReference>
<comment type="caution">
    <text evidence="1">The sequence shown here is derived from an EMBL/GenBank/DDBJ whole genome shotgun (WGS) entry which is preliminary data.</text>
</comment>
<accession>A0A081AR95</accession>
<evidence type="ECO:0000313" key="1">
    <source>
        <dbReference type="EMBL" id="ETO81406.1"/>
    </source>
</evidence>
<evidence type="ECO:0000313" key="2">
    <source>
        <dbReference type="Proteomes" id="UP000028582"/>
    </source>
</evidence>
<name>A0A081AR95_PHYNI</name>
<sequence>MVLVKLVSSATSAINAHGGLHWSFLSCDKLLLSFDILISATSIVLGGSGHCPRLEPVTVAENSMGYSAANAQVNTHVCEEAQFA</sequence>
<dbReference type="AlphaFoldDB" id="A0A081AR95"/>
<proteinExistence type="predicted"/>
<reference evidence="1 2" key="1">
    <citation type="submission" date="2013-11" db="EMBL/GenBank/DDBJ databases">
        <title>The Genome Sequence of Phytophthora parasitica P1976.</title>
        <authorList>
            <consortium name="The Broad Institute Genomics Platform"/>
            <person name="Russ C."/>
            <person name="Tyler B."/>
            <person name="Panabieres F."/>
            <person name="Shan W."/>
            <person name="Tripathy S."/>
            <person name="Grunwald N."/>
            <person name="Machado M."/>
            <person name="Johnson C.S."/>
            <person name="Walker B."/>
            <person name="Young S."/>
            <person name="Zeng Q."/>
            <person name="Gargeya S."/>
            <person name="Fitzgerald M."/>
            <person name="Haas B."/>
            <person name="Abouelleil A."/>
            <person name="Allen A.W."/>
            <person name="Alvarado L."/>
            <person name="Arachchi H.M."/>
            <person name="Berlin A.M."/>
            <person name="Chapman S.B."/>
            <person name="Gainer-Dewar J."/>
            <person name="Goldberg J."/>
            <person name="Griggs A."/>
            <person name="Gujja S."/>
            <person name="Hansen M."/>
            <person name="Howarth C."/>
            <person name="Imamovic A."/>
            <person name="Ireland A."/>
            <person name="Larimer J."/>
            <person name="McCowan C."/>
            <person name="Murphy C."/>
            <person name="Pearson M."/>
            <person name="Poon T.W."/>
            <person name="Priest M."/>
            <person name="Roberts A."/>
            <person name="Saif S."/>
            <person name="Shea T."/>
            <person name="Sisk P."/>
            <person name="Sykes S."/>
            <person name="Wortman J."/>
            <person name="Nusbaum C."/>
            <person name="Birren B."/>
        </authorList>
    </citation>
    <scope>NUCLEOTIDE SEQUENCE [LARGE SCALE GENOMIC DNA]</scope>
    <source>
        <strain evidence="1 2">P1976</strain>
    </source>
</reference>
<dbReference type="Proteomes" id="UP000028582">
    <property type="component" value="Unassembled WGS sequence"/>
</dbReference>
<protein>
    <submittedName>
        <fullName evidence="1">Uncharacterized protein</fullName>
    </submittedName>
</protein>
<dbReference type="PROSITE" id="PS51257">
    <property type="entry name" value="PROKAR_LIPOPROTEIN"/>
    <property type="match status" value="1"/>
</dbReference>
<gene>
    <name evidence="1" type="ORF">F444_04278</name>
</gene>
<organism evidence="1 2">
    <name type="scientific">Phytophthora nicotianae P1976</name>
    <dbReference type="NCBI Taxonomy" id="1317066"/>
    <lineage>
        <taxon>Eukaryota</taxon>
        <taxon>Sar</taxon>
        <taxon>Stramenopiles</taxon>
        <taxon>Oomycota</taxon>
        <taxon>Peronosporomycetes</taxon>
        <taxon>Peronosporales</taxon>
        <taxon>Peronosporaceae</taxon>
        <taxon>Phytophthora</taxon>
    </lineage>
</organism>